<dbReference type="GO" id="GO:0009432">
    <property type="term" value="P:SOS response"/>
    <property type="evidence" value="ECO:0007669"/>
    <property type="project" value="TreeGrafter"/>
</dbReference>
<sequence>MIAIHARSGSFSDKWIEYCERHRIAYKVVNCYASNIIEEMHPCSGLMWHWKEDDTKALLFARQLTVALEAMGKQVFPGSATIWHYDDKIAQKYLLEALDAPLIPTHLFYDERQAIAWTNTTEFPKVFKLRGGILSENVRIARDKKAAIRFIRKAFGSGYRAKSRVHYLNTRMRRFWREKSLKSFVGIGRGVYRVLFPTAKVASNRSIERNYVYFQDFVPDNDHDIRVVVIGARAFAIKRLVQEGDFRASGSGHIVYDPRQIPEECLKVAFDVTEQLGSQCAAYDFVFGESGPMIVEVSHSFWPAVHRPCPGYWTKELAWVDGTFSFEDFMIEDFVGECTHAREERSA</sequence>
<protein>
    <submittedName>
        <fullName evidence="2">RimK-like ATP-grasp domain-containing protein</fullName>
    </submittedName>
</protein>
<keyword evidence="3" id="KW-1185">Reference proteome</keyword>
<name>A0A1M4WDS4_9GAMM</name>
<evidence type="ECO:0000313" key="2">
    <source>
        <dbReference type="EMBL" id="SHE79310.1"/>
    </source>
</evidence>
<dbReference type="EMBL" id="FQUJ01000004">
    <property type="protein sequence ID" value="SHE79310.1"/>
    <property type="molecule type" value="Genomic_DNA"/>
</dbReference>
<proteinExistence type="predicted"/>
<evidence type="ECO:0000259" key="1">
    <source>
        <dbReference type="Pfam" id="PF08443"/>
    </source>
</evidence>
<dbReference type="RefSeq" id="WP_072820694.1">
    <property type="nucleotide sequence ID" value="NZ_FQUJ01000004.1"/>
</dbReference>
<dbReference type="GO" id="GO:0018169">
    <property type="term" value="F:ribosomal S6-glutamic acid ligase activity"/>
    <property type="evidence" value="ECO:0007669"/>
    <property type="project" value="TreeGrafter"/>
</dbReference>
<dbReference type="OrthoDB" id="1704979at2"/>
<evidence type="ECO:0000313" key="3">
    <source>
        <dbReference type="Proteomes" id="UP000184346"/>
    </source>
</evidence>
<dbReference type="Proteomes" id="UP000184346">
    <property type="component" value="Unassembled WGS sequence"/>
</dbReference>
<dbReference type="SUPFAM" id="SSF56059">
    <property type="entry name" value="Glutathione synthetase ATP-binding domain-like"/>
    <property type="match status" value="1"/>
</dbReference>
<dbReference type="STRING" id="1121942.SAMN02745148_01171"/>
<dbReference type="Pfam" id="PF08443">
    <property type="entry name" value="RimK"/>
    <property type="match status" value="1"/>
</dbReference>
<accession>A0A1M4WDS4</accession>
<dbReference type="GO" id="GO:0005737">
    <property type="term" value="C:cytoplasm"/>
    <property type="evidence" value="ECO:0007669"/>
    <property type="project" value="TreeGrafter"/>
</dbReference>
<reference evidence="2 3" key="1">
    <citation type="submission" date="2016-11" db="EMBL/GenBank/DDBJ databases">
        <authorList>
            <person name="Jaros S."/>
            <person name="Januszkiewicz K."/>
            <person name="Wedrychowicz H."/>
        </authorList>
    </citation>
    <scope>NUCLEOTIDE SEQUENCE [LARGE SCALE GENOMIC DNA]</scope>
    <source>
        <strain evidence="2 3">DSM 19980</strain>
    </source>
</reference>
<dbReference type="InterPro" id="IPR013651">
    <property type="entry name" value="ATP-grasp_RimK-type"/>
</dbReference>
<organism evidence="2 3">
    <name type="scientific">Modicisalibacter ilicicola DSM 19980</name>
    <dbReference type="NCBI Taxonomy" id="1121942"/>
    <lineage>
        <taxon>Bacteria</taxon>
        <taxon>Pseudomonadati</taxon>
        <taxon>Pseudomonadota</taxon>
        <taxon>Gammaproteobacteria</taxon>
        <taxon>Oceanospirillales</taxon>
        <taxon>Halomonadaceae</taxon>
        <taxon>Modicisalibacter</taxon>
    </lineage>
</organism>
<gene>
    <name evidence="2" type="ORF">SAMN02745148_01171</name>
</gene>
<dbReference type="Gene3D" id="3.30.470.20">
    <property type="entry name" value="ATP-grasp fold, B domain"/>
    <property type="match status" value="1"/>
</dbReference>
<feature type="domain" description="ATP-grasp fold RimK-type" evidence="1">
    <location>
        <begin position="209"/>
        <end position="300"/>
    </location>
</feature>
<dbReference type="PANTHER" id="PTHR21621">
    <property type="entry name" value="RIBOSOMAL PROTEIN S6 MODIFICATION PROTEIN"/>
    <property type="match status" value="1"/>
</dbReference>
<dbReference type="AlphaFoldDB" id="A0A1M4WDS4"/>
<dbReference type="PANTHER" id="PTHR21621:SF0">
    <property type="entry name" value="BETA-CITRYLGLUTAMATE SYNTHASE B-RELATED"/>
    <property type="match status" value="1"/>
</dbReference>